<dbReference type="PIRSF" id="PIRSF002849">
    <property type="entry name" value="AAA_ATPase_chaperone_MoxR_prd"/>
    <property type="match status" value="1"/>
</dbReference>
<dbReference type="InterPro" id="IPR027417">
    <property type="entry name" value="P-loop_NTPase"/>
</dbReference>
<proteinExistence type="predicted"/>
<dbReference type="CDD" id="cd00009">
    <property type="entry name" value="AAA"/>
    <property type="match status" value="1"/>
</dbReference>
<feature type="domain" description="ATPase AAA-3" evidence="1">
    <location>
        <begin position="55"/>
        <end position="185"/>
    </location>
</feature>
<name>A0A4P6EUX9_9BACL</name>
<dbReference type="GO" id="GO:0016887">
    <property type="term" value="F:ATP hydrolysis activity"/>
    <property type="evidence" value="ECO:0007669"/>
    <property type="project" value="InterPro"/>
</dbReference>
<dbReference type="Gene3D" id="3.40.50.300">
    <property type="entry name" value="P-loop containing nucleotide triphosphate hydrolases"/>
    <property type="match status" value="1"/>
</dbReference>
<sequence length="342" mass="37487">MPVYSYNTVQPIAPRQWGEEPHVLLNRVAVKMESVLLGKRDTIVHTLTALLAGGHVLLEDVPGVGKTMLAHACARAIGGDFKRIQFTSDMLPADVIGGSVWDGKAGELVYRPGPIMANIVLADEINRTSPRTQSALLEAMEERYVTAEGETRKLPEPFMLIATQNPVSYEGTSRLPEAQLDRFMMRLSIGYPDLRDEIRLLEQYSNETRVEPRHMMPVVALEEWLGMQREAAGAHVHPGLLEYVALVADASRKAPELALGLSPRAGRDWLKAAKAKAYFEGRGYVLPDDLLDTAIPVLAHRLAARPGTVLQGGAIAPLQRILRETPWPASVRPESASGGGRK</sequence>
<dbReference type="InterPro" id="IPR050764">
    <property type="entry name" value="CbbQ/NirQ/NorQ/GpvN"/>
</dbReference>
<dbReference type="KEGG" id="pprt:ET464_12350"/>
<dbReference type="SUPFAM" id="SSF52540">
    <property type="entry name" value="P-loop containing nucleoside triphosphate hydrolases"/>
    <property type="match status" value="1"/>
</dbReference>
<keyword evidence="4" id="KW-1185">Reference proteome</keyword>
<gene>
    <name evidence="3" type="ORF">ET464_12350</name>
</gene>
<evidence type="ECO:0000313" key="4">
    <source>
        <dbReference type="Proteomes" id="UP000293568"/>
    </source>
</evidence>
<protein>
    <submittedName>
        <fullName evidence="3">MoxR family ATPase</fullName>
    </submittedName>
</protein>
<evidence type="ECO:0000259" key="1">
    <source>
        <dbReference type="Pfam" id="PF07726"/>
    </source>
</evidence>
<dbReference type="GO" id="GO:0005524">
    <property type="term" value="F:ATP binding"/>
    <property type="evidence" value="ECO:0007669"/>
    <property type="project" value="InterPro"/>
</dbReference>
<accession>A0A4P6EUX9</accession>
<evidence type="ECO:0000313" key="3">
    <source>
        <dbReference type="EMBL" id="QAY67070.1"/>
    </source>
</evidence>
<dbReference type="OrthoDB" id="9808397at2"/>
<evidence type="ECO:0000259" key="2">
    <source>
        <dbReference type="Pfam" id="PF17863"/>
    </source>
</evidence>
<dbReference type="AlphaFoldDB" id="A0A4P6EUX9"/>
<dbReference type="Gene3D" id="1.10.8.80">
    <property type="entry name" value="Magnesium chelatase subunit I, C-Terminal domain"/>
    <property type="match status" value="1"/>
</dbReference>
<organism evidence="3 4">
    <name type="scientific">Paenibacillus protaetiae</name>
    <dbReference type="NCBI Taxonomy" id="2509456"/>
    <lineage>
        <taxon>Bacteria</taxon>
        <taxon>Bacillati</taxon>
        <taxon>Bacillota</taxon>
        <taxon>Bacilli</taxon>
        <taxon>Bacillales</taxon>
        <taxon>Paenibacillaceae</taxon>
        <taxon>Paenibacillus</taxon>
    </lineage>
</organism>
<dbReference type="Pfam" id="PF07726">
    <property type="entry name" value="AAA_3"/>
    <property type="match status" value="1"/>
</dbReference>
<dbReference type="InterPro" id="IPR041628">
    <property type="entry name" value="ChlI/MoxR_AAA_lid"/>
</dbReference>
<feature type="domain" description="ChlI/MoxR AAA lid" evidence="2">
    <location>
        <begin position="250"/>
        <end position="306"/>
    </location>
</feature>
<dbReference type="Pfam" id="PF17863">
    <property type="entry name" value="AAA_lid_2"/>
    <property type="match status" value="1"/>
</dbReference>
<dbReference type="RefSeq" id="WP_129441309.1">
    <property type="nucleotide sequence ID" value="NZ_CP035492.1"/>
</dbReference>
<reference evidence="3 4" key="1">
    <citation type="submission" date="2019-01" db="EMBL/GenBank/DDBJ databases">
        <title>Genome sequencing of strain FW100M-2.</title>
        <authorList>
            <person name="Heo J."/>
            <person name="Kim S.-J."/>
            <person name="Kim J.-S."/>
            <person name="Hong S.-B."/>
            <person name="Kwon S.-W."/>
        </authorList>
    </citation>
    <scope>NUCLEOTIDE SEQUENCE [LARGE SCALE GENOMIC DNA]</scope>
    <source>
        <strain evidence="3 4">FW100M-2</strain>
    </source>
</reference>
<dbReference type="PANTHER" id="PTHR42759:SF5">
    <property type="entry name" value="METHANOL DEHYDROGENASE REGULATOR"/>
    <property type="match status" value="1"/>
</dbReference>
<dbReference type="Proteomes" id="UP000293568">
    <property type="component" value="Chromosome"/>
</dbReference>
<dbReference type="InterPro" id="IPR011703">
    <property type="entry name" value="ATPase_AAA-3"/>
</dbReference>
<dbReference type="PANTHER" id="PTHR42759">
    <property type="entry name" value="MOXR FAMILY PROTEIN"/>
    <property type="match status" value="1"/>
</dbReference>
<dbReference type="EMBL" id="CP035492">
    <property type="protein sequence ID" value="QAY67070.1"/>
    <property type="molecule type" value="Genomic_DNA"/>
</dbReference>